<dbReference type="AlphaFoldDB" id="A0A9P6QTC8"/>
<sequence length="86" mass="8416">MVGKSNAPVAAPAVTKEETAPSAVEAAATPEVAKEAEPVATEAPAAEAEQTFSTAVEPSENPVLNGDGTPLEAAAATEDTSAAIVV</sequence>
<organism evidence="2 3">
    <name type="scientific">Linnemannia gamsii</name>
    <dbReference type="NCBI Taxonomy" id="64522"/>
    <lineage>
        <taxon>Eukaryota</taxon>
        <taxon>Fungi</taxon>
        <taxon>Fungi incertae sedis</taxon>
        <taxon>Mucoromycota</taxon>
        <taxon>Mortierellomycotina</taxon>
        <taxon>Mortierellomycetes</taxon>
        <taxon>Mortierellales</taxon>
        <taxon>Mortierellaceae</taxon>
        <taxon>Linnemannia</taxon>
    </lineage>
</organism>
<reference evidence="2" key="1">
    <citation type="journal article" date="2020" name="Fungal Divers.">
        <title>Resolving the Mortierellaceae phylogeny through synthesis of multi-gene phylogenetics and phylogenomics.</title>
        <authorList>
            <person name="Vandepol N."/>
            <person name="Liber J."/>
            <person name="Desiro A."/>
            <person name="Na H."/>
            <person name="Kennedy M."/>
            <person name="Barry K."/>
            <person name="Grigoriev I.V."/>
            <person name="Miller A.N."/>
            <person name="O'Donnell K."/>
            <person name="Stajich J.E."/>
            <person name="Bonito G."/>
        </authorList>
    </citation>
    <scope>NUCLEOTIDE SEQUENCE</scope>
    <source>
        <strain evidence="2">NVP60</strain>
    </source>
</reference>
<comment type="caution">
    <text evidence="2">The sequence shown here is derived from an EMBL/GenBank/DDBJ whole genome shotgun (WGS) entry which is preliminary data.</text>
</comment>
<keyword evidence="3" id="KW-1185">Reference proteome</keyword>
<accession>A0A9P6QTC8</accession>
<feature type="compositionally biased region" description="Low complexity" evidence="1">
    <location>
        <begin position="20"/>
        <end position="29"/>
    </location>
</feature>
<name>A0A9P6QTC8_9FUNG</name>
<proteinExistence type="predicted"/>
<dbReference type="Proteomes" id="UP000823405">
    <property type="component" value="Unassembled WGS sequence"/>
</dbReference>
<protein>
    <submittedName>
        <fullName evidence="2">Uncharacterized protein</fullName>
    </submittedName>
</protein>
<feature type="compositionally biased region" description="Low complexity" evidence="1">
    <location>
        <begin position="72"/>
        <end position="86"/>
    </location>
</feature>
<feature type="non-terminal residue" evidence="2">
    <location>
        <position position="86"/>
    </location>
</feature>
<evidence type="ECO:0000313" key="2">
    <source>
        <dbReference type="EMBL" id="KAG0293903.1"/>
    </source>
</evidence>
<evidence type="ECO:0000256" key="1">
    <source>
        <dbReference type="SAM" id="MobiDB-lite"/>
    </source>
</evidence>
<feature type="region of interest" description="Disordered" evidence="1">
    <location>
        <begin position="42"/>
        <end position="86"/>
    </location>
</feature>
<dbReference type="EMBL" id="JAAAIN010002376">
    <property type="protein sequence ID" value="KAG0293903.1"/>
    <property type="molecule type" value="Genomic_DNA"/>
</dbReference>
<feature type="region of interest" description="Disordered" evidence="1">
    <location>
        <begin position="1"/>
        <end position="29"/>
    </location>
</feature>
<gene>
    <name evidence="2" type="ORF">BGZ97_005218</name>
</gene>
<evidence type="ECO:0000313" key="3">
    <source>
        <dbReference type="Proteomes" id="UP000823405"/>
    </source>
</evidence>